<dbReference type="EMBL" id="WUIY01000271">
    <property type="protein sequence ID" value="MXI77121.1"/>
    <property type="molecule type" value="Genomic_DNA"/>
</dbReference>
<dbReference type="OMA" id="PGMINTY"/>
<evidence type="ECO:0000313" key="9">
    <source>
        <dbReference type="EMBL" id="STJ52535.1"/>
    </source>
</evidence>
<evidence type="ECO:0000313" key="5">
    <source>
        <dbReference type="EMBL" id="MQS32606.1"/>
    </source>
</evidence>
<reference evidence="10 16" key="6">
    <citation type="submission" date="2019-11" db="EMBL/GenBank/DDBJ databases">
        <authorList>
            <person name="Haines EK M."/>
        </authorList>
    </citation>
    <scope>NUCLEOTIDE SEQUENCE [LARGE SCALE GENOMIC DNA]</scope>
    <source>
        <strain evidence="10">KR2729</strain>
    </source>
</reference>
<reference evidence="8" key="11">
    <citation type="submission" date="2021-02" db="EMBL/GenBank/DDBJ databases">
        <title>Co-localization of colistin and carbapenem -resistance genes on a novel transferable IncHI2 plasmid in Escherichia coli from chicken-origin.</title>
        <authorList>
            <person name="Hoffmann M."/>
            <person name="Balkey M."/>
            <person name="Ronco T."/>
            <person name="Hendriksen R.S."/>
        </authorList>
    </citation>
    <scope>NUCLEOTIDE SEQUENCE</scope>
    <source>
        <strain evidence="8">CFSAN083829</strain>
    </source>
</reference>
<proteinExistence type="predicted"/>
<dbReference type="RefSeq" id="WP_000020596.1">
    <property type="nucleotide sequence ID" value="NZ_AP019189.1"/>
</dbReference>
<evidence type="ECO:0000313" key="8">
    <source>
        <dbReference type="EMBL" id="QRZ97235.1"/>
    </source>
</evidence>
<evidence type="ECO:0000313" key="2">
    <source>
        <dbReference type="EMBL" id="EMM0027799.1"/>
    </source>
</evidence>
<reference evidence="2" key="12">
    <citation type="submission" date="2024-02" db="EMBL/GenBank/DDBJ databases">
        <authorList>
            <consortium name="Clinical and Environmental Microbiology Branch: Whole genome sequencing antimicrobial resistance pathogens in the healthcare setting"/>
        </authorList>
    </citation>
    <scope>NUCLEOTIDE SEQUENCE</scope>
    <source>
        <strain evidence="2">2023CK-00345</strain>
    </source>
</reference>
<evidence type="ECO:0000313" key="3">
    <source>
        <dbReference type="EMBL" id="HAJ5959435.1"/>
    </source>
</evidence>
<dbReference type="Proteomes" id="UP000538406">
    <property type="component" value="Unassembled WGS sequence"/>
</dbReference>
<dbReference type="AlphaFoldDB" id="A0A024LBT5"/>
<reference evidence="5 13" key="5">
    <citation type="journal article" date="2019" name="Microorganisms">
        <title>Characteristics of Carbapenem-Resistant and Colistin-Resistant Escherichia coli Co-Producing NDM-1 and MCR-1 from Pig Farms in China.</title>
        <authorList>
            <person name="Peng Z."/>
            <person name="Li X."/>
            <person name="Hu Z."/>
            <person name="Li Z."/>
            <person name="Lv Y."/>
            <person name="Lei M."/>
            <person name="Wu B."/>
            <person name="Chen H."/>
            <person name="Wang X."/>
        </authorList>
    </citation>
    <scope>NUCLEOTIDE SEQUENCE [LARGE SCALE GENOMIC DNA]</scope>
    <source>
        <strain evidence="5 13">RXD010</strain>
    </source>
</reference>
<dbReference type="Proteomes" id="UP000846355">
    <property type="component" value="Unassembled WGS sequence"/>
</dbReference>
<dbReference type="Proteomes" id="UP000663166">
    <property type="component" value="Chromosome"/>
</dbReference>
<organism evidence="3">
    <name type="scientific">Escherichia coli</name>
    <dbReference type="NCBI Taxonomy" id="562"/>
    <lineage>
        <taxon>Bacteria</taxon>
        <taxon>Pseudomonadati</taxon>
        <taxon>Pseudomonadota</taxon>
        <taxon>Gammaproteobacteria</taxon>
        <taxon>Enterobacterales</taxon>
        <taxon>Enterobacteriaceae</taxon>
        <taxon>Escherichia</taxon>
    </lineage>
</organism>
<dbReference type="Proteomes" id="UP000254503">
    <property type="component" value="Unassembled WGS sequence"/>
</dbReference>
<evidence type="ECO:0000313" key="13">
    <source>
        <dbReference type="Proteomes" id="UP000460351"/>
    </source>
</evidence>
<dbReference type="EMBL" id="CACRYR010000366">
    <property type="protein sequence ID" value="VZR44101.1"/>
    <property type="molecule type" value="Genomic_DNA"/>
</dbReference>
<dbReference type="Proteomes" id="UP000509796">
    <property type="component" value="Chromosome"/>
</dbReference>
<dbReference type="Proteomes" id="UP000629265">
    <property type="component" value="Unassembled WGS sequence"/>
</dbReference>
<evidence type="ECO:0000313" key="12">
    <source>
        <dbReference type="Proteomes" id="UP000436141"/>
    </source>
</evidence>
<evidence type="ECO:0000313" key="14">
    <source>
        <dbReference type="Proteomes" id="UP000509796"/>
    </source>
</evidence>
<dbReference type="EMBL" id="ABLFQU030000059">
    <property type="protein sequence ID" value="EMM0027799.1"/>
    <property type="molecule type" value="Genomic_DNA"/>
</dbReference>
<dbReference type="EMBL" id="CP058571">
    <property type="protein sequence ID" value="QLG55584.1"/>
    <property type="molecule type" value="Genomic_DNA"/>
</dbReference>
<evidence type="ECO:0000313" key="4">
    <source>
        <dbReference type="EMBL" id="HBB1575293.1"/>
    </source>
</evidence>
<dbReference type="EMBL" id="UGDD01000002">
    <property type="protein sequence ID" value="STJ52535.1"/>
    <property type="molecule type" value="Genomic_DNA"/>
</dbReference>
<dbReference type="EMBL" id="DABHXT010000021">
    <property type="protein sequence ID" value="HAJ5959435.1"/>
    <property type="molecule type" value="Genomic_DNA"/>
</dbReference>
<reference evidence="6 12" key="7">
    <citation type="submission" date="2019-12" db="EMBL/GenBank/DDBJ databases">
        <title>Enteriobacteria Tanzani isolates_10434.</title>
        <authorList>
            <person name="Subbiah M."/>
            <person name="Call D."/>
        </authorList>
    </citation>
    <scope>NUCLEOTIDE SEQUENCE [LARGE SCALE GENOMIC DNA]</scope>
    <source>
        <strain evidence="6 12">10434wD1</strain>
    </source>
</reference>
<dbReference type="EMBL" id="AASHPR010000037">
    <property type="protein sequence ID" value="EFC3526369.1"/>
    <property type="molecule type" value="Genomic_DNA"/>
</dbReference>
<reference evidence="3" key="1">
    <citation type="journal article" date="2018" name="Genome Biol.">
        <title>SKESA: strategic k-mer extension for scrupulous assemblies.</title>
        <authorList>
            <person name="Souvorov A."/>
            <person name="Agarwala R."/>
            <person name="Lipman D.J."/>
        </authorList>
    </citation>
    <scope>NUCLEOTIDE SEQUENCE [LARGE SCALE GENOMIC DNA]</scope>
    <source>
        <strain evidence="4">Escherichia coli</strain>
        <strain evidence="3">EuSCAPE_DE065</strain>
    </source>
</reference>
<dbReference type="Proteomes" id="UP000460351">
    <property type="component" value="Unassembled WGS sequence"/>
</dbReference>
<accession>A0A024LBT5</accession>
<reference evidence="14" key="9">
    <citation type="submission" date="2020-06" db="EMBL/GenBank/DDBJ databases">
        <title>Identification and Characterisation of Fosfomycin Resistance in Escherichia coli Urinary Tract Infection Isolates from Australia.</title>
        <authorList>
            <person name="Mowlaboccus S."/>
            <person name="Daley D."/>
            <person name="Pang S."/>
            <person name="Gottlieb T."/>
            <person name="Nimmo G.R."/>
            <person name="George N."/>
            <person name="Korman T.M."/>
            <person name="Strietberg R."/>
            <person name="Robson J."/>
            <person name="Peachey G."/>
            <person name="Collignon P."/>
            <person name="Bradbury S."/>
            <person name="Colombi E."/>
            <person name="Ramsay J.P."/>
            <person name="Rogers B.A."/>
            <person name="Coombs G.W."/>
        </authorList>
    </citation>
    <scope>NUCLEOTIDE SEQUENCE [LARGE SCALE GENOMIC DNA]</scope>
    <source>
        <strain evidence="14">EC2</strain>
    </source>
</reference>
<dbReference type="SUPFAM" id="SSF141571">
    <property type="entry name" value="Pentapeptide repeat-like"/>
    <property type="match status" value="1"/>
</dbReference>
<evidence type="ECO:0000313" key="11">
    <source>
        <dbReference type="Proteomes" id="UP000254503"/>
    </source>
</evidence>
<evidence type="ECO:0000313" key="7">
    <source>
        <dbReference type="EMBL" id="QLG55584.1"/>
    </source>
</evidence>
<name>A0A024LBT5_ECOLX</name>
<dbReference type="EMBL" id="CP070393">
    <property type="protein sequence ID" value="QRZ97235.1"/>
    <property type="molecule type" value="Genomic_DNA"/>
</dbReference>
<evidence type="ECO:0000313" key="6">
    <source>
        <dbReference type="EMBL" id="MXI77121.1"/>
    </source>
</evidence>
<reference evidence="9 11" key="2">
    <citation type="submission" date="2018-06" db="EMBL/GenBank/DDBJ databases">
        <authorList>
            <consortium name="Pathogen Informatics"/>
            <person name="Doyle S."/>
        </authorList>
    </citation>
    <scope>NUCLEOTIDE SEQUENCE [LARGE SCALE GENOMIC DNA]</scope>
    <source>
        <strain evidence="9 11">NCTC9045</strain>
    </source>
</reference>
<gene>
    <name evidence="9" type="primary">yhiS</name>
    <name evidence="1" type="ORF">CTR35_003565</name>
    <name evidence="5" type="ORF">E4K51_21095</name>
    <name evidence="6" type="ORF">GRW05_23300</name>
    <name evidence="3" type="ORF">HMV95_14335</name>
    <name evidence="7" type="ORF">HX136_00995</name>
    <name evidence="10" type="ORF">IDONEFKE_04674</name>
    <name evidence="4" type="ORF">J0541_004292</name>
    <name evidence="8" type="ORF">JNP96_26310</name>
    <name evidence="9" type="ORF">NCTC9045_00336</name>
    <name evidence="2" type="ORF">P6223_004461</name>
</gene>
<dbReference type="Proteomes" id="UP000436141">
    <property type="component" value="Unassembled WGS sequence"/>
</dbReference>
<evidence type="ECO:0000313" key="16">
    <source>
        <dbReference type="Proteomes" id="UP000629265"/>
    </source>
</evidence>
<reference evidence="7" key="8">
    <citation type="journal article" date="2020" name="Int. J. Antimicrob. Agents">
        <title>Identification and characterisation of fosfomycin resistance in Escherichia coli urinary tract infection isolates from Australia.</title>
        <authorList>
            <person name="Mowlaboccus S."/>
            <person name="Daley D."/>
            <person name="Pang S."/>
            <person name="Gottlieb T."/>
            <person name="Merlino J."/>
            <person name="Nimmo G.R."/>
            <person name="George N."/>
            <person name="Korman T.M."/>
            <person name="Streitberg R."/>
            <person name="Robson J."/>
            <person name="Peachey G."/>
            <person name="Collignon P."/>
            <person name="Bradbury S."/>
            <person name="Colombi E."/>
            <person name="Ramsay J.P."/>
            <person name="Rogers B.A."/>
            <person name="Coombs G.W."/>
        </authorList>
    </citation>
    <scope>NUCLEOTIDE SEQUENCE</scope>
    <source>
        <strain evidence="7">EC2</strain>
    </source>
</reference>
<accession>A0A236G9P8</accession>
<dbReference type="Proteomes" id="UP000870292">
    <property type="component" value="Unassembled WGS sequence"/>
</dbReference>
<reference evidence="3" key="4">
    <citation type="submission" date="2018-12" db="EMBL/GenBank/DDBJ databases">
        <authorList>
            <consortium name="NCBI Pathogen Detection Project"/>
        </authorList>
    </citation>
    <scope>NUCLEOTIDE SEQUENCE</scope>
    <source>
        <strain evidence="4">Escherichia coli</strain>
        <strain evidence="3">EuSCAPE_DE065</strain>
    </source>
</reference>
<evidence type="ECO:0000313" key="1">
    <source>
        <dbReference type="EMBL" id="EFC3526369.1"/>
    </source>
</evidence>
<dbReference type="EMBL" id="SQQU01000036">
    <property type="protein sequence ID" value="MQS32606.1"/>
    <property type="molecule type" value="Genomic_DNA"/>
</dbReference>
<reference evidence="1 15" key="3">
    <citation type="submission" date="2018-08" db="EMBL/GenBank/DDBJ databases">
        <authorList>
            <consortium name="NARMS: The National Antimicrobial Resistance Monitoring System"/>
        </authorList>
    </citation>
    <scope>NUCLEOTIDE SEQUENCE [LARGE SCALE GENOMIC DNA]</scope>
    <source>
        <strain evidence="1 15">FSIS11705178</strain>
    </source>
</reference>
<reference evidence="7" key="10">
    <citation type="submission" date="2020-06" db="EMBL/GenBank/DDBJ databases">
        <authorList>
            <person name="Ramsay J.P."/>
            <person name="Colombi E."/>
            <person name="Mowlaboccus S."/>
        </authorList>
    </citation>
    <scope>NUCLEOTIDE SEQUENCE</scope>
    <source>
        <strain evidence="7">EC2</strain>
    </source>
</reference>
<evidence type="ECO:0000313" key="15">
    <source>
        <dbReference type="Proteomes" id="UP000538406"/>
    </source>
</evidence>
<sequence>MSIDFTPGIINTYHGDIYNCTTNTDNAKTPDTPKWPCDNWEEQQPINSTFSGEGYISDQYDLAQHQLQQINACHTNTTYTNADYSKVVAQLVSLITNIETISSTQLTQQTQSILNQINNIRYEKNKSAECRIIVIANPKPDKAIITKISVEEGIPITFSVQTMFSDTNFIAEQRADLPTNIKDIQSLYQKMTKLYIEHSENKNRMKVFAGTNFIDFNMTGQNLSGFVLTLSRFYFEDLLNINFTDANLGDTIFLHKEHPTPKLYKDGQYLDKQIEGLFSTLLTINDNLLRAKAEIASTIIKFLEARITNLSYNDILKYQQEFQKQCYKQVKAFTTLSRYNKIQTWAEMSEYQFEVFQYETLNPKKMSHTPYLKRPLPNEKDINYGVEIEIPSGKRIRLSNHYQNIIP</sequence>
<evidence type="ECO:0000313" key="10">
    <source>
        <dbReference type="EMBL" id="VZR44101.1"/>
    </source>
</evidence>
<protein>
    <submittedName>
        <fullName evidence="9">YhiS</fullName>
    </submittedName>
</protein>
<dbReference type="EMBL" id="DADUEU010000035">
    <property type="protein sequence ID" value="HBB1575293.1"/>
    <property type="molecule type" value="Genomic_DNA"/>
</dbReference>